<sequence>MARKVWFRLVDASTRGAFLDHKASSVPSDGVNDIEDLRNKIHAKYDHTRPQGTNILAHLAADRLDVYADEAAYKAKKQCSPRSSLNELDAQATLIVEVPTQRLTVPVVPQKILRIGVDSRYADKISSYMKIAERLKDGEEVRSLSWYVAKVIEEGKSQNISTPFIVLENSSGTGKTQMAFNLQARGDCDVFYIVCGNPGDREQTVYDAYAERMSVFQRCVLNDLDALKRVTLGNQVPLGAVGQIRGQTTLSLYGFILAALRGQDVYYGETQRSDVMDELEKRGSKPFVFFWMNFHVRGVPIRI</sequence>
<proteinExistence type="predicted"/>
<dbReference type="Proteomes" id="UP000052943">
    <property type="component" value="Unassembled WGS sequence"/>
</dbReference>
<name>A0A0W8DG31_PHYNI</name>
<dbReference type="OrthoDB" id="91236at2759"/>
<gene>
    <name evidence="1" type="ORF">AM587_10002371</name>
</gene>
<reference evidence="1 2" key="1">
    <citation type="submission" date="2015-11" db="EMBL/GenBank/DDBJ databases">
        <title>Genomes and virulence difference between two physiological races of Phytophthora nicotianae.</title>
        <authorList>
            <person name="Liu H."/>
            <person name="Ma X."/>
            <person name="Yu H."/>
            <person name="Fang D."/>
            <person name="Li Y."/>
            <person name="Wang X."/>
            <person name="Wang W."/>
            <person name="Dong Y."/>
            <person name="Xiao B."/>
        </authorList>
    </citation>
    <scope>NUCLEOTIDE SEQUENCE [LARGE SCALE GENOMIC DNA]</scope>
    <source>
        <strain evidence="2">race 0</strain>
    </source>
</reference>
<evidence type="ECO:0000313" key="1">
    <source>
        <dbReference type="EMBL" id="KUF95318.1"/>
    </source>
</evidence>
<protein>
    <submittedName>
        <fullName evidence="1">Uncharacterized protein</fullName>
    </submittedName>
</protein>
<dbReference type="AlphaFoldDB" id="A0A0W8DG31"/>
<evidence type="ECO:0000313" key="2">
    <source>
        <dbReference type="Proteomes" id="UP000052943"/>
    </source>
</evidence>
<dbReference type="EMBL" id="LNFO01001090">
    <property type="protein sequence ID" value="KUF95318.1"/>
    <property type="molecule type" value="Genomic_DNA"/>
</dbReference>
<organism evidence="1 2">
    <name type="scientific">Phytophthora nicotianae</name>
    <name type="common">Potato buckeye rot agent</name>
    <name type="synonym">Phytophthora parasitica</name>
    <dbReference type="NCBI Taxonomy" id="4792"/>
    <lineage>
        <taxon>Eukaryota</taxon>
        <taxon>Sar</taxon>
        <taxon>Stramenopiles</taxon>
        <taxon>Oomycota</taxon>
        <taxon>Peronosporomycetes</taxon>
        <taxon>Peronosporales</taxon>
        <taxon>Peronosporaceae</taxon>
        <taxon>Phytophthora</taxon>
    </lineage>
</organism>
<comment type="caution">
    <text evidence="1">The sequence shown here is derived from an EMBL/GenBank/DDBJ whole genome shotgun (WGS) entry which is preliminary data.</text>
</comment>
<accession>A0A0W8DG31</accession>